<sequence>MTDQERLEAIQAVVDRVTSWQDGATEGTVAEELRNGAREVGVEMSDEEIRRLADVIEDRHAAVDAAEVLSES</sequence>
<reference evidence="2" key="1">
    <citation type="journal article" date="2019" name="Int. J. Syst. Evol. Microbiol.">
        <title>The Global Catalogue of Microorganisms (GCM) 10K type strain sequencing project: providing services to taxonomists for standard genome sequencing and annotation.</title>
        <authorList>
            <consortium name="The Broad Institute Genomics Platform"/>
            <consortium name="The Broad Institute Genome Sequencing Center for Infectious Disease"/>
            <person name="Wu L."/>
            <person name="Ma J."/>
        </authorList>
    </citation>
    <scope>NUCLEOTIDE SEQUENCE [LARGE SCALE GENOMIC DNA]</scope>
    <source>
        <strain evidence="2">YIM 94188</strain>
    </source>
</reference>
<proteinExistence type="predicted"/>
<evidence type="ECO:0000313" key="2">
    <source>
        <dbReference type="Proteomes" id="UP001596072"/>
    </source>
</evidence>
<name>A0ABW0ZDJ8_9ACTN</name>
<evidence type="ECO:0000313" key="1">
    <source>
        <dbReference type="EMBL" id="MFC5728293.1"/>
    </source>
</evidence>
<organism evidence="1 2">
    <name type="scientific">Nocardioides vastitatis</name>
    <dbReference type="NCBI Taxonomy" id="2568655"/>
    <lineage>
        <taxon>Bacteria</taxon>
        <taxon>Bacillati</taxon>
        <taxon>Actinomycetota</taxon>
        <taxon>Actinomycetes</taxon>
        <taxon>Propionibacteriales</taxon>
        <taxon>Nocardioidaceae</taxon>
        <taxon>Nocardioides</taxon>
    </lineage>
</organism>
<comment type="caution">
    <text evidence="1">The sequence shown here is derived from an EMBL/GenBank/DDBJ whole genome shotgun (WGS) entry which is preliminary data.</text>
</comment>
<dbReference type="Proteomes" id="UP001596072">
    <property type="component" value="Unassembled WGS sequence"/>
</dbReference>
<protein>
    <submittedName>
        <fullName evidence="1">Uncharacterized protein</fullName>
    </submittedName>
</protein>
<dbReference type="RefSeq" id="WP_136430863.1">
    <property type="nucleotide sequence ID" value="NZ_JBHSNS010000001.1"/>
</dbReference>
<keyword evidence="2" id="KW-1185">Reference proteome</keyword>
<dbReference type="EMBL" id="JBHSNS010000001">
    <property type="protein sequence ID" value="MFC5728293.1"/>
    <property type="molecule type" value="Genomic_DNA"/>
</dbReference>
<gene>
    <name evidence="1" type="ORF">ACFPQB_05150</name>
</gene>
<accession>A0ABW0ZDJ8</accession>